<keyword evidence="1" id="KW-1133">Transmembrane helix</keyword>
<dbReference type="OrthoDB" id="2967498at2"/>
<evidence type="ECO:0000256" key="1">
    <source>
        <dbReference type="SAM" id="Phobius"/>
    </source>
</evidence>
<keyword evidence="1" id="KW-0812">Transmembrane</keyword>
<proteinExistence type="predicted"/>
<reference evidence="2 3" key="1">
    <citation type="submission" date="2019-04" db="EMBL/GenBank/DDBJ databases">
        <title>Cohnella sp. nov. isolated from preserved vegetables.</title>
        <authorList>
            <person name="Lin S.-Y."/>
            <person name="Hung M.-H."/>
            <person name="Young C.-C."/>
        </authorList>
    </citation>
    <scope>NUCLEOTIDE SEQUENCE [LARGE SCALE GENOMIC DNA]</scope>
    <source>
        <strain evidence="2 3">CC-MHH1044</strain>
    </source>
</reference>
<feature type="transmembrane region" description="Helical" evidence="1">
    <location>
        <begin position="112"/>
        <end position="131"/>
    </location>
</feature>
<keyword evidence="1" id="KW-0472">Membrane</keyword>
<dbReference type="EMBL" id="SSOB01000007">
    <property type="protein sequence ID" value="THF82112.1"/>
    <property type="molecule type" value="Genomic_DNA"/>
</dbReference>
<accession>A0A4V3WG32</accession>
<comment type="caution">
    <text evidence="2">The sequence shown here is derived from an EMBL/GenBank/DDBJ whole genome shotgun (WGS) entry which is preliminary data.</text>
</comment>
<dbReference type="Proteomes" id="UP000310636">
    <property type="component" value="Unassembled WGS sequence"/>
</dbReference>
<feature type="transmembrane region" description="Helical" evidence="1">
    <location>
        <begin position="137"/>
        <end position="160"/>
    </location>
</feature>
<sequence>MFFGTRFYFKLLYYLTAMTPAYLLFSLQLFIKYKIGILKLFGIKIPWISFAILLVSFALIWGVKKLLHIATKRQENHYILNQREAKITQVNGDVVSFLLGVILPAVIFIEDSIAICMVVFIGLQFIIFLLVSKSSSVFPNIMAIMFSMNVYILDNGFYLISNEKMTENYERIIAVRVGDSSNLLGYIT</sequence>
<feature type="transmembrane region" description="Helical" evidence="1">
    <location>
        <begin position="12"/>
        <end position="31"/>
    </location>
</feature>
<dbReference type="RefSeq" id="WP_136369051.1">
    <property type="nucleotide sequence ID" value="NZ_SSOB01000007.1"/>
</dbReference>
<evidence type="ECO:0000313" key="3">
    <source>
        <dbReference type="Proteomes" id="UP000310636"/>
    </source>
</evidence>
<gene>
    <name evidence="2" type="ORF">E6C55_06925</name>
</gene>
<protein>
    <submittedName>
        <fullName evidence="2">Uncharacterized protein</fullName>
    </submittedName>
</protein>
<keyword evidence="3" id="KW-1185">Reference proteome</keyword>
<dbReference type="AlphaFoldDB" id="A0A4V3WG32"/>
<name>A0A4V3WG32_9BACL</name>
<evidence type="ECO:0000313" key="2">
    <source>
        <dbReference type="EMBL" id="THF82112.1"/>
    </source>
</evidence>
<organism evidence="2 3">
    <name type="scientific">Cohnella fermenti</name>
    <dbReference type="NCBI Taxonomy" id="2565925"/>
    <lineage>
        <taxon>Bacteria</taxon>
        <taxon>Bacillati</taxon>
        <taxon>Bacillota</taxon>
        <taxon>Bacilli</taxon>
        <taxon>Bacillales</taxon>
        <taxon>Paenibacillaceae</taxon>
        <taxon>Cohnella</taxon>
    </lineage>
</organism>
<feature type="transmembrane region" description="Helical" evidence="1">
    <location>
        <begin position="43"/>
        <end position="63"/>
    </location>
</feature>